<dbReference type="GO" id="GO:0009733">
    <property type="term" value="P:response to auxin"/>
    <property type="evidence" value="ECO:0007669"/>
    <property type="project" value="InterPro"/>
</dbReference>
<proteinExistence type="inferred from homology"/>
<dbReference type="Proteomes" id="UP000504608">
    <property type="component" value="Unplaced"/>
</dbReference>
<evidence type="ECO:0000313" key="2">
    <source>
        <dbReference type="Proteomes" id="UP000504608"/>
    </source>
</evidence>
<dbReference type="GeneID" id="111495230"/>
<protein>
    <submittedName>
        <fullName evidence="3">Auxin-responsive protein SAUR71-like</fullName>
    </submittedName>
</protein>
<dbReference type="RefSeq" id="XP_023000946.1">
    <property type="nucleotide sequence ID" value="XM_023145178.1"/>
</dbReference>
<name>A0A6J1KH82_CUCMA</name>
<sequence length="166" mass="18333">MEGTKKKWSKHMSFKGLVRSRSVAGKTGVGPDDAKKKSKFWRSGAKLKHPVAPEGCFAVYVGPERERFVVKTEFANHPLFQMLLEDAEEEYGYNSQGPIWLPCEVGLFYNVLAEMDGGDGLRNRWMGGQSGGFLACSPLRLTSCGSRHDGGYRVLSPSSMLKLNGL</sequence>
<dbReference type="AlphaFoldDB" id="A0A6J1KH82"/>
<organism evidence="2 3">
    <name type="scientific">Cucurbita maxima</name>
    <name type="common">Pumpkin</name>
    <name type="synonym">Winter squash</name>
    <dbReference type="NCBI Taxonomy" id="3661"/>
    <lineage>
        <taxon>Eukaryota</taxon>
        <taxon>Viridiplantae</taxon>
        <taxon>Streptophyta</taxon>
        <taxon>Embryophyta</taxon>
        <taxon>Tracheophyta</taxon>
        <taxon>Spermatophyta</taxon>
        <taxon>Magnoliopsida</taxon>
        <taxon>eudicotyledons</taxon>
        <taxon>Gunneridae</taxon>
        <taxon>Pentapetalae</taxon>
        <taxon>rosids</taxon>
        <taxon>fabids</taxon>
        <taxon>Cucurbitales</taxon>
        <taxon>Cucurbitaceae</taxon>
        <taxon>Cucurbiteae</taxon>
        <taxon>Cucurbita</taxon>
    </lineage>
</organism>
<dbReference type="KEGG" id="cmax:111495230"/>
<evidence type="ECO:0000256" key="1">
    <source>
        <dbReference type="ARBA" id="ARBA00006974"/>
    </source>
</evidence>
<reference evidence="3" key="1">
    <citation type="submission" date="2025-08" db="UniProtKB">
        <authorList>
            <consortium name="RefSeq"/>
        </authorList>
    </citation>
    <scope>IDENTIFICATION</scope>
    <source>
        <tissue evidence="3">Young leaves</tissue>
    </source>
</reference>
<comment type="similarity">
    <text evidence="1">Belongs to the ARG7 family.</text>
</comment>
<dbReference type="PANTHER" id="PTHR31374">
    <property type="entry name" value="AUXIN-INDUCED PROTEIN-LIKE-RELATED"/>
    <property type="match status" value="1"/>
</dbReference>
<accession>A0A6J1KH82</accession>
<evidence type="ECO:0000313" key="3">
    <source>
        <dbReference type="RefSeq" id="XP_023000946.1"/>
    </source>
</evidence>
<keyword evidence="2" id="KW-1185">Reference proteome</keyword>
<dbReference type="InterPro" id="IPR003676">
    <property type="entry name" value="SAUR_fam"/>
</dbReference>
<dbReference type="Pfam" id="PF02519">
    <property type="entry name" value="Auxin_inducible"/>
    <property type="match status" value="1"/>
</dbReference>
<gene>
    <name evidence="3" type="primary">LOC111495230</name>
</gene>
<dbReference type="OrthoDB" id="660486at2759"/>
<dbReference type="PANTHER" id="PTHR31374:SF199">
    <property type="entry name" value="SMALL AUXIN-UP RNA-RELATED"/>
    <property type="match status" value="1"/>
</dbReference>